<dbReference type="GO" id="GO:0006825">
    <property type="term" value="P:copper ion transport"/>
    <property type="evidence" value="ECO:0007669"/>
    <property type="project" value="InterPro"/>
</dbReference>
<dbReference type="GO" id="GO:0005886">
    <property type="term" value="C:plasma membrane"/>
    <property type="evidence" value="ECO:0007669"/>
    <property type="project" value="TreeGrafter"/>
</dbReference>
<keyword evidence="5" id="KW-1133">Transmembrane helix</keyword>
<evidence type="ECO:0000256" key="1">
    <source>
        <dbReference type="ARBA" id="ARBA00004196"/>
    </source>
</evidence>
<proteinExistence type="predicted"/>
<dbReference type="PANTHER" id="PTHR34820:SF4">
    <property type="entry name" value="INNER MEMBRANE PROTEIN YEBZ"/>
    <property type="match status" value="1"/>
</dbReference>
<dbReference type="InterPro" id="IPR014756">
    <property type="entry name" value="Ig_E-set"/>
</dbReference>
<evidence type="ECO:0000256" key="5">
    <source>
        <dbReference type="SAM" id="Phobius"/>
    </source>
</evidence>
<dbReference type="InterPro" id="IPR014755">
    <property type="entry name" value="Cu-Rt/internalin_Ig-like"/>
</dbReference>
<dbReference type="Proteomes" id="UP000001213">
    <property type="component" value="Chromosome"/>
</dbReference>
<evidence type="ECO:0000256" key="4">
    <source>
        <dbReference type="ARBA" id="ARBA00023008"/>
    </source>
</evidence>
<keyword evidence="5" id="KW-0812">Transmembrane</keyword>
<dbReference type="STRING" id="521096.Tpau_3510"/>
<evidence type="ECO:0000256" key="6">
    <source>
        <dbReference type="SAM" id="SignalP"/>
    </source>
</evidence>
<accession>D5UX70</accession>
<feature type="transmembrane region" description="Helical" evidence="5">
    <location>
        <begin position="144"/>
        <end position="162"/>
    </location>
</feature>
<keyword evidence="5" id="KW-0472">Membrane</keyword>
<feature type="chain" id="PRO_5003077895" evidence="6">
    <location>
        <begin position="30"/>
        <end position="172"/>
    </location>
</feature>
<sequence length="172" mass="16903">MTSLARGFAALLLIAFEMSLALPSASAHAALVEATPATGSTVAAAPSAVTLRFDEPLQDGAREVVVTGPGAAADVWSSGPGVVSGTTLRADLTGLGAAGEYTIGYRVTSADGHTVSGSTYFTLTADGGAGPAAPADEPDRGAPVLGIAAAVGLAAAAVAAGLRWRRRDRSPS</sequence>
<dbReference type="GO" id="GO:0046688">
    <property type="term" value="P:response to copper ion"/>
    <property type="evidence" value="ECO:0007669"/>
    <property type="project" value="InterPro"/>
</dbReference>
<reference evidence="9" key="1">
    <citation type="submission" date="2010-03" db="EMBL/GenBank/DDBJ databases">
        <title>The complete chromosome of Tsukamurella paurometabola DSM 20162.</title>
        <authorList>
            <consortium name="US DOE Joint Genome Institute (JGI-PGF)"/>
            <person name="Lucas S."/>
            <person name="Copeland A."/>
            <person name="Lapidus A."/>
            <person name="Glavina del Rio T."/>
            <person name="Dalin E."/>
            <person name="Tice H."/>
            <person name="Bruce D."/>
            <person name="Goodwin L."/>
            <person name="Pitluck S."/>
            <person name="Kyrpides N."/>
            <person name="Mavromatis K."/>
            <person name="Ivanova N."/>
            <person name="Mikhailova N."/>
            <person name="Munk A.C."/>
            <person name="Brettin T."/>
            <person name="Detter J.C."/>
            <person name="Tapia R."/>
            <person name="Han C."/>
            <person name="Larimer F."/>
            <person name="Land M."/>
            <person name="Hauser L."/>
            <person name="Markowitz V."/>
            <person name="Cheng J.-F."/>
            <person name="Hugenholtz P."/>
            <person name="Woyke T."/>
            <person name="Wu D."/>
            <person name="Jando M."/>
            <person name="Brambilla E."/>
            <person name="Klenk H.-P."/>
            <person name="Eisen J.A."/>
        </authorList>
    </citation>
    <scope>NUCLEOTIDE SEQUENCE [LARGE SCALE GENOMIC DNA]</scope>
    <source>
        <strain evidence="9">ATCC 8368 / DSM 20162 / CCUG 35730 / CIP 100753 / JCM 10117 / KCTC 9821 / NBRC 16120 / NCIMB 702349 / NCTC 13040</strain>
    </source>
</reference>
<keyword evidence="4" id="KW-0186">Copper</keyword>
<evidence type="ECO:0000313" key="8">
    <source>
        <dbReference type="EMBL" id="ADG80089.1"/>
    </source>
</evidence>
<dbReference type="EMBL" id="CP001966">
    <property type="protein sequence ID" value="ADG80089.1"/>
    <property type="molecule type" value="Genomic_DNA"/>
</dbReference>
<dbReference type="GO" id="GO:0042597">
    <property type="term" value="C:periplasmic space"/>
    <property type="evidence" value="ECO:0007669"/>
    <property type="project" value="InterPro"/>
</dbReference>
<organism evidence="8 9">
    <name type="scientific">Tsukamurella paurometabola (strain ATCC 8368 / DSM 20162 / CCUG 35730 / CIP 100753 / JCM 10117 / KCTC 9821 / NBRC 16120 / NCIMB 702349 / NCTC 13040)</name>
    <name type="common">Corynebacterium paurometabolum</name>
    <dbReference type="NCBI Taxonomy" id="521096"/>
    <lineage>
        <taxon>Bacteria</taxon>
        <taxon>Bacillati</taxon>
        <taxon>Actinomycetota</taxon>
        <taxon>Actinomycetes</taxon>
        <taxon>Mycobacteriales</taxon>
        <taxon>Tsukamurellaceae</taxon>
        <taxon>Tsukamurella</taxon>
    </lineage>
</organism>
<dbReference type="PANTHER" id="PTHR34820">
    <property type="entry name" value="INNER MEMBRANE PROTEIN YEBZ"/>
    <property type="match status" value="1"/>
</dbReference>
<evidence type="ECO:0000313" key="9">
    <source>
        <dbReference type="Proteomes" id="UP000001213"/>
    </source>
</evidence>
<gene>
    <name evidence="8" type="ordered locus">Tpau_3510</name>
</gene>
<keyword evidence="2" id="KW-0479">Metal-binding</keyword>
<evidence type="ECO:0000256" key="2">
    <source>
        <dbReference type="ARBA" id="ARBA00022723"/>
    </source>
</evidence>
<dbReference type="eggNOG" id="COG2372">
    <property type="taxonomic scope" value="Bacteria"/>
</dbReference>
<dbReference type="Gene3D" id="2.60.40.1220">
    <property type="match status" value="1"/>
</dbReference>
<feature type="signal peptide" evidence="6">
    <location>
        <begin position="1"/>
        <end position="29"/>
    </location>
</feature>
<dbReference type="Pfam" id="PF04234">
    <property type="entry name" value="CopC"/>
    <property type="match status" value="1"/>
</dbReference>
<evidence type="ECO:0000256" key="3">
    <source>
        <dbReference type="ARBA" id="ARBA00022729"/>
    </source>
</evidence>
<dbReference type="InterPro" id="IPR032694">
    <property type="entry name" value="CopC/D"/>
</dbReference>
<dbReference type="SUPFAM" id="SSF81296">
    <property type="entry name" value="E set domains"/>
    <property type="match status" value="1"/>
</dbReference>
<feature type="domain" description="CopC" evidence="7">
    <location>
        <begin position="28"/>
        <end position="123"/>
    </location>
</feature>
<reference evidence="8 9" key="2">
    <citation type="journal article" date="2011" name="Stand. Genomic Sci.">
        <title>Complete genome sequence of Tsukamurella paurometabola type strain (no. 33).</title>
        <authorList>
            <person name="Munk A.C."/>
            <person name="Lapidus A."/>
            <person name="Lucas S."/>
            <person name="Nolan M."/>
            <person name="Tice H."/>
            <person name="Cheng J.F."/>
            <person name="Del Rio T.G."/>
            <person name="Goodwin L."/>
            <person name="Pitluck S."/>
            <person name="Liolios K."/>
            <person name="Huntemann M."/>
            <person name="Ivanova N."/>
            <person name="Mavromatis K."/>
            <person name="Mikhailova N."/>
            <person name="Pati A."/>
            <person name="Chen A."/>
            <person name="Palaniappan K."/>
            <person name="Tapia R."/>
            <person name="Han C."/>
            <person name="Land M."/>
            <person name="Hauser L."/>
            <person name="Chang Y.J."/>
            <person name="Jeffries C.D."/>
            <person name="Brettin T."/>
            <person name="Yasawong M."/>
            <person name="Brambilla E.M."/>
            <person name="Rohde M."/>
            <person name="Sikorski J."/>
            <person name="Goker M."/>
            <person name="Detter J.C."/>
            <person name="Woyke T."/>
            <person name="Bristow J."/>
            <person name="Eisen J.A."/>
            <person name="Markowitz V."/>
            <person name="Hugenholtz P."/>
            <person name="Kyrpides N.C."/>
            <person name="Klenk H.P."/>
        </authorList>
    </citation>
    <scope>NUCLEOTIDE SEQUENCE [LARGE SCALE GENOMIC DNA]</scope>
    <source>
        <strain evidence="9">ATCC 8368 / DSM 20162 / CCUG 35730 / CIP 100753 / JCM 10117 / KCTC 9821 / NBRC 16120 / NCIMB 702349 / NCTC 13040</strain>
    </source>
</reference>
<name>D5UX70_TSUPD</name>
<dbReference type="KEGG" id="tpr:Tpau_3510"/>
<keyword evidence="9" id="KW-1185">Reference proteome</keyword>
<dbReference type="HOGENOM" id="CLU_087859_0_1_11"/>
<comment type="subcellular location">
    <subcellularLocation>
        <location evidence="1">Cell envelope</location>
    </subcellularLocation>
</comment>
<dbReference type="InterPro" id="IPR007348">
    <property type="entry name" value="CopC_dom"/>
</dbReference>
<dbReference type="RefSeq" id="WP_013128085.1">
    <property type="nucleotide sequence ID" value="NC_014158.1"/>
</dbReference>
<dbReference type="GO" id="GO:0005507">
    <property type="term" value="F:copper ion binding"/>
    <property type="evidence" value="ECO:0007669"/>
    <property type="project" value="InterPro"/>
</dbReference>
<dbReference type="AlphaFoldDB" id="D5UX70"/>
<evidence type="ECO:0000259" key="7">
    <source>
        <dbReference type="Pfam" id="PF04234"/>
    </source>
</evidence>
<dbReference type="GO" id="GO:0030313">
    <property type="term" value="C:cell envelope"/>
    <property type="evidence" value="ECO:0007669"/>
    <property type="project" value="UniProtKB-SubCell"/>
</dbReference>
<keyword evidence="3 6" id="KW-0732">Signal</keyword>
<protein>
    <submittedName>
        <fullName evidence="8">Copper resistance protein CopC</fullName>
    </submittedName>
</protein>